<dbReference type="PANTHER" id="PTHR48111">
    <property type="entry name" value="REGULATOR OF RPOS"/>
    <property type="match status" value="1"/>
</dbReference>
<keyword evidence="9" id="KW-1185">Reference proteome</keyword>
<dbReference type="Pfam" id="PF00072">
    <property type="entry name" value="Response_reg"/>
    <property type="match status" value="1"/>
</dbReference>
<evidence type="ECO:0000256" key="4">
    <source>
        <dbReference type="PROSITE-ProRule" id="PRU00169"/>
    </source>
</evidence>
<dbReference type="Gene3D" id="3.40.50.2300">
    <property type="match status" value="1"/>
</dbReference>
<dbReference type="EMBL" id="FPBK01000001">
    <property type="protein sequence ID" value="SFU29119.1"/>
    <property type="molecule type" value="Genomic_DNA"/>
</dbReference>
<dbReference type="PANTHER" id="PTHR48111:SF40">
    <property type="entry name" value="PHOSPHATE REGULON TRANSCRIPTIONAL REGULATORY PROTEIN PHOB"/>
    <property type="match status" value="1"/>
</dbReference>
<dbReference type="SUPFAM" id="SSF52172">
    <property type="entry name" value="CheY-like"/>
    <property type="match status" value="1"/>
</dbReference>
<proteinExistence type="predicted"/>
<evidence type="ECO:0000256" key="3">
    <source>
        <dbReference type="ARBA" id="ARBA00023125"/>
    </source>
</evidence>
<feature type="domain" description="OmpR/PhoB-type" evidence="7">
    <location>
        <begin position="132"/>
        <end position="230"/>
    </location>
</feature>
<dbReference type="InterPro" id="IPR011006">
    <property type="entry name" value="CheY-like_superfamily"/>
</dbReference>
<reference evidence="8 9" key="1">
    <citation type="submission" date="2016-10" db="EMBL/GenBank/DDBJ databases">
        <authorList>
            <person name="de Groot N.N."/>
        </authorList>
    </citation>
    <scope>NUCLEOTIDE SEQUENCE [LARGE SCALE GENOMIC DNA]</scope>
    <source>
        <strain evidence="8 9">CGMCC 1.12333</strain>
    </source>
</reference>
<dbReference type="STRING" id="1224947.SAMN05216480_101443"/>
<protein>
    <submittedName>
        <fullName evidence="8">DNA-binding response regulator, OmpR family, contains REC and winged-helix (WHTH) domain</fullName>
    </submittedName>
</protein>
<dbReference type="SMART" id="SM00862">
    <property type="entry name" value="Trans_reg_C"/>
    <property type="match status" value="1"/>
</dbReference>
<evidence type="ECO:0000313" key="8">
    <source>
        <dbReference type="EMBL" id="SFU29119.1"/>
    </source>
</evidence>
<dbReference type="PROSITE" id="PS50110">
    <property type="entry name" value="RESPONSE_REGULATORY"/>
    <property type="match status" value="1"/>
</dbReference>
<dbReference type="AlphaFoldDB" id="A0A1I7EYZ6"/>
<gene>
    <name evidence="8" type="ORF">SAMN05216480_101443</name>
</gene>
<organism evidence="8 9">
    <name type="scientific">Pustulibacterium marinum</name>
    <dbReference type="NCBI Taxonomy" id="1224947"/>
    <lineage>
        <taxon>Bacteria</taxon>
        <taxon>Pseudomonadati</taxon>
        <taxon>Bacteroidota</taxon>
        <taxon>Flavobacteriia</taxon>
        <taxon>Flavobacteriales</taxon>
        <taxon>Flavobacteriaceae</taxon>
        <taxon>Pustulibacterium</taxon>
    </lineage>
</organism>
<evidence type="ECO:0000259" key="7">
    <source>
        <dbReference type="PROSITE" id="PS51755"/>
    </source>
</evidence>
<feature type="domain" description="Response regulatory" evidence="6">
    <location>
        <begin position="5"/>
        <end position="119"/>
    </location>
</feature>
<sequence length="232" mass="26992">MAKYKILLVEDDATIGYLLTEYLKMKNFEVLWTKNGAEGLDAVKQHTFHLCITDVMMPVMDGFTFAEELKKINTTLPFIFLTARSMKIDALKGFSLGAVDYLRKPIDEEELLVRIETILARLQPVSTSEKKDSTFTIGDYLLNTDNQELYCKNELLYKLTTRESELLSMLIENEGNLCSHKVILENIWGKNDYFNRKSLNVFITRLRKYLKEDDRILIENVHNQGFILRFKA</sequence>
<dbReference type="GO" id="GO:0032993">
    <property type="term" value="C:protein-DNA complex"/>
    <property type="evidence" value="ECO:0007669"/>
    <property type="project" value="TreeGrafter"/>
</dbReference>
<evidence type="ECO:0000259" key="6">
    <source>
        <dbReference type="PROSITE" id="PS50110"/>
    </source>
</evidence>
<dbReference type="GO" id="GO:0000156">
    <property type="term" value="F:phosphorelay response regulator activity"/>
    <property type="evidence" value="ECO:0007669"/>
    <property type="project" value="TreeGrafter"/>
</dbReference>
<evidence type="ECO:0000256" key="2">
    <source>
        <dbReference type="ARBA" id="ARBA00023012"/>
    </source>
</evidence>
<dbReference type="InterPro" id="IPR001867">
    <property type="entry name" value="OmpR/PhoB-type_DNA-bd"/>
</dbReference>
<keyword evidence="3 5" id="KW-0238">DNA-binding</keyword>
<keyword evidence="1 4" id="KW-0597">Phosphoprotein</keyword>
<dbReference type="SUPFAM" id="SSF46894">
    <property type="entry name" value="C-terminal effector domain of the bipartite response regulators"/>
    <property type="match status" value="1"/>
</dbReference>
<dbReference type="OrthoDB" id="9790442at2"/>
<feature type="modified residue" description="4-aspartylphosphate" evidence="4">
    <location>
        <position position="54"/>
    </location>
</feature>
<dbReference type="SMART" id="SM00448">
    <property type="entry name" value="REC"/>
    <property type="match status" value="1"/>
</dbReference>
<dbReference type="InterPro" id="IPR001789">
    <property type="entry name" value="Sig_transdc_resp-reg_receiver"/>
</dbReference>
<dbReference type="PROSITE" id="PS51755">
    <property type="entry name" value="OMPR_PHOB"/>
    <property type="match status" value="1"/>
</dbReference>
<evidence type="ECO:0000256" key="1">
    <source>
        <dbReference type="ARBA" id="ARBA00022553"/>
    </source>
</evidence>
<dbReference type="Pfam" id="PF00486">
    <property type="entry name" value="Trans_reg_C"/>
    <property type="match status" value="1"/>
</dbReference>
<feature type="DNA-binding region" description="OmpR/PhoB-type" evidence="5">
    <location>
        <begin position="132"/>
        <end position="230"/>
    </location>
</feature>
<dbReference type="Proteomes" id="UP000199138">
    <property type="component" value="Unassembled WGS sequence"/>
</dbReference>
<accession>A0A1I7EYZ6</accession>
<dbReference type="InterPro" id="IPR016032">
    <property type="entry name" value="Sig_transdc_resp-reg_C-effctor"/>
</dbReference>
<dbReference type="GO" id="GO:0006355">
    <property type="term" value="P:regulation of DNA-templated transcription"/>
    <property type="evidence" value="ECO:0007669"/>
    <property type="project" value="InterPro"/>
</dbReference>
<dbReference type="GO" id="GO:0000976">
    <property type="term" value="F:transcription cis-regulatory region binding"/>
    <property type="evidence" value="ECO:0007669"/>
    <property type="project" value="TreeGrafter"/>
</dbReference>
<evidence type="ECO:0000313" key="9">
    <source>
        <dbReference type="Proteomes" id="UP000199138"/>
    </source>
</evidence>
<name>A0A1I7EYZ6_9FLAO</name>
<keyword evidence="2" id="KW-0902">Two-component regulatory system</keyword>
<evidence type="ECO:0000256" key="5">
    <source>
        <dbReference type="PROSITE-ProRule" id="PRU01091"/>
    </source>
</evidence>
<dbReference type="Gene3D" id="1.10.10.10">
    <property type="entry name" value="Winged helix-like DNA-binding domain superfamily/Winged helix DNA-binding domain"/>
    <property type="match status" value="1"/>
</dbReference>
<dbReference type="CDD" id="cd00383">
    <property type="entry name" value="trans_reg_C"/>
    <property type="match status" value="1"/>
</dbReference>
<dbReference type="GO" id="GO:0005829">
    <property type="term" value="C:cytosol"/>
    <property type="evidence" value="ECO:0007669"/>
    <property type="project" value="TreeGrafter"/>
</dbReference>
<dbReference type="CDD" id="cd17574">
    <property type="entry name" value="REC_OmpR"/>
    <property type="match status" value="1"/>
</dbReference>
<dbReference type="InterPro" id="IPR039420">
    <property type="entry name" value="WalR-like"/>
</dbReference>
<dbReference type="RefSeq" id="WP_093022406.1">
    <property type="nucleotide sequence ID" value="NZ_FPBK01000001.1"/>
</dbReference>
<dbReference type="InterPro" id="IPR036388">
    <property type="entry name" value="WH-like_DNA-bd_sf"/>
</dbReference>